<name>A0A9N8Z4V3_9GLOM</name>
<evidence type="ECO:0000256" key="1">
    <source>
        <dbReference type="ARBA" id="ARBA00023125"/>
    </source>
</evidence>
<dbReference type="EMBL" id="CAJVPK010000184">
    <property type="protein sequence ID" value="CAG8469004.1"/>
    <property type="molecule type" value="Genomic_DNA"/>
</dbReference>
<gene>
    <name evidence="3" type="ORF">DEBURN_LOCUS3065</name>
</gene>
<dbReference type="OrthoDB" id="2438399at2759"/>
<proteinExistence type="predicted"/>
<dbReference type="InterPro" id="IPR010095">
    <property type="entry name" value="Cas12f1-like_TNB"/>
</dbReference>
<dbReference type="Proteomes" id="UP000789706">
    <property type="component" value="Unassembled WGS sequence"/>
</dbReference>
<dbReference type="GO" id="GO:0003677">
    <property type="term" value="F:DNA binding"/>
    <property type="evidence" value="ECO:0007669"/>
    <property type="project" value="UniProtKB-KW"/>
</dbReference>
<dbReference type="AlphaFoldDB" id="A0A9N8Z4V3"/>
<keyword evidence="4" id="KW-1185">Reference proteome</keyword>
<accession>A0A9N8Z4V3</accession>
<organism evidence="3 4">
    <name type="scientific">Diversispora eburnea</name>
    <dbReference type="NCBI Taxonomy" id="1213867"/>
    <lineage>
        <taxon>Eukaryota</taxon>
        <taxon>Fungi</taxon>
        <taxon>Fungi incertae sedis</taxon>
        <taxon>Mucoromycota</taxon>
        <taxon>Glomeromycotina</taxon>
        <taxon>Glomeromycetes</taxon>
        <taxon>Diversisporales</taxon>
        <taxon>Diversisporaceae</taxon>
        <taxon>Diversispora</taxon>
    </lineage>
</organism>
<dbReference type="Pfam" id="PF07282">
    <property type="entry name" value="Cas12f1-like_TNB"/>
    <property type="match status" value="1"/>
</dbReference>
<evidence type="ECO:0000313" key="3">
    <source>
        <dbReference type="EMBL" id="CAG8469004.1"/>
    </source>
</evidence>
<reference evidence="3" key="1">
    <citation type="submission" date="2021-06" db="EMBL/GenBank/DDBJ databases">
        <authorList>
            <person name="Kallberg Y."/>
            <person name="Tangrot J."/>
            <person name="Rosling A."/>
        </authorList>
    </citation>
    <scope>NUCLEOTIDE SEQUENCE</scope>
    <source>
        <strain evidence="3">AZ414A</strain>
    </source>
</reference>
<evidence type="ECO:0000313" key="4">
    <source>
        <dbReference type="Proteomes" id="UP000789706"/>
    </source>
</evidence>
<evidence type="ECO:0000259" key="2">
    <source>
        <dbReference type="Pfam" id="PF07282"/>
    </source>
</evidence>
<comment type="caution">
    <text evidence="3">The sequence shown here is derived from an EMBL/GenBank/DDBJ whole genome shotgun (WGS) entry which is preliminary data.</text>
</comment>
<sequence>MLDIYTGTCKVYLQEPSERNSCDPGVCTFLTLQLAIETRAPKESTNGNIDAEELDKIVITSVSKAYTGETCSNCEYIKRNLGGNKVFKCDRSELQINRNLNGTLEIFLRALCDGVLIM</sequence>
<keyword evidence="1" id="KW-0238">DNA-binding</keyword>
<protein>
    <submittedName>
        <fullName evidence="3">366_t:CDS:1</fullName>
    </submittedName>
</protein>
<feature type="domain" description="Cas12f1-like TNB" evidence="2">
    <location>
        <begin position="56"/>
        <end position="106"/>
    </location>
</feature>